<gene>
    <name evidence="9" type="ORF">DKP76_02840</name>
</gene>
<keyword evidence="6 7" id="KW-0472">Membrane</keyword>
<feature type="transmembrane region" description="Helical" evidence="7">
    <location>
        <begin position="189"/>
        <end position="213"/>
    </location>
</feature>
<comment type="similarity">
    <text evidence="7">Belongs to the binding-protein-dependent transport system permease family.</text>
</comment>
<dbReference type="InterPro" id="IPR035906">
    <property type="entry name" value="MetI-like_sf"/>
</dbReference>
<feature type="transmembrane region" description="Helical" evidence="7">
    <location>
        <begin position="78"/>
        <end position="97"/>
    </location>
</feature>
<name>A0A316JDH1_9HYPH</name>
<dbReference type="PANTHER" id="PTHR30151">
    <property type="entry name" value="ALKANE SULFONATE ABC TRANSPORTER-RELATED, MEMBRANE SUBUNIT"/>
    <property type="match status" value="1"/>
</dbReference>
<feature type="domain" description="ABC transmembrane type-1" evidence="8">
    <location>
        <begin position="71"/>
        <end position="251"/>
    </location>
</feature>
<evidence type="ECO:0000256" key="2">
    <source>
        <dbReference type="ARBA" id="ARBA00022448"/>
    </source>
</evidence>
<feature type="transmembrane region" description="Helical" evidence="7">
    <location>
        <begin position="20"/>
        <end position="43"/>
    </location>
</feature>
<dbReference type="RefSeq" id="WP_109704885.1">
    <property type="nucleotide sequence ID" value="NZ_QGDB01000001.1"/>
</dbReference>
<keyword evidence="2 7" id="KW-0813">Transport</keyword>
<feature type="transmembrane region" description="Helical" evidence="7">
    <location>
        <begin position="109"/>
        <end position="131"/>
    </location>
</feature>
<dbReference type="Pfam" id="PF00528">
    <property type="entry name" value="BPD_transp_1"/>
    <property type="match status" value="1"/>
</dbReference>
<evidence type="ECO:0000256" key="1">
    <source>
        <dbReference type="ARBA" id="ARBA00004651"/>
    </source>
</evidence>
<feature type="transmembrane region" description="Helical" evidence="7">
    <location>
        <begin position="233"/>
        <end position="252"/>
    </location>
</feature>
<dbReference type="GO" id="GO:0055085">
    <property type="term" value="P:transmembrane transport"/>
    <property type="evidence" value="ECO:0007669"/>
    <property type="project" value="InterPro"/>
</dbReference>
<dbReference type="PANTHER" id="PTHR30151:SF20">
    <property type="entry name" value="ABC TRANSPORTER PERMEASE PROTEIN HI_0355-RELATED"/>
    <property type="match status" value="1"/>
</dbReference>
<evidence type="ECO:0000256" key="5">
    <source>
        <dbReference type="ARBA" id="ARBA00022989"/>
    </source>
</evidence>
<organism evidence="9 10">
    <name type="scientific">Falsochrobactrum shanghaiense</name>
    <dbReference type="NCBI Taxonomy" id="2201899"/>
    <lineage>
        <taxon>Bacteria</taxon>
        <taxon>Pseudomonadati</taxon>
        <taxon>Pseudomonadota</taxon>
        <taxon>Alphaproteobacteria</taxon>
        <taxon>Hyphomicrobiales</taxon>
        <taxon>Brucellaceae</taxon>
        <taxon>Falsochrobactrum</taxon>
    </lineage>
</organism>
<dbReference type="SUPFAM" id="SSF161098">
    <property type="entry name" value="MetI-like"/>
    <property type="match status" value="1"/>
</dbReference>
<keyword evidence="10" id="KW-1185">Reference proteome</keyword>
<keyword evidence="3" id="KW-1003">Cell membrane</keyword>
<dbReference type="GO" id="GO:0005886">
    <property type="term" value="C:plasma membrane"/>
    <property type="evidence" value="ECO:0007669"/>
    <property type="project" value="UniProtKB-SubCell"/>
</dbReference>
<evidence type="ECO:0000256" key="7">
    <source>
        <dbReference type="RuleBase" id="RU363032"/>
    </source>
</evidence>
<dbReference type="PROSITE" id="PS50928">
    <property type="entry name" value="ABC_TM1"/>
    <property type="match status" value="1"/>
</dbReference>
<dbReference type="Proteomes" id="UP000245865">
    <property type="component" value="Unassembled WGS sequence"/>
</dbReference>
<dbReference type="EMBL" id="QGDB01000001">
    <property type="protein sequence ID" value="PWL19496.1"/>
    <property type="molecule type" value="Genomic_DNA"/>
</dbReference>
<evidence type="ECO:0000256" key="3">
    <source>
        <dbReference type="ARBA" id="ARBA00022475"/>
    </source>
</evidence>
<evidence type="ECO:0000256" key="6">
    <source>
        <dbReference type="ARBA" id="ARBA00023136"/>
    </source>
</evidence>
<accession>A0A316JDH1</accession>
<protein>
    <recommendedName>
        <fullName evidence="8">ABC transmembrane type-1 domain-containing protein</fullName>
    </recommendedName>
</protein>
<evidence type="ECO:0000313" key="9">
    <source>
        <dbReference type="EMBL" id="PWL19496.1"/>
    </source>
</evidence>
<dbReference type="Gene3D" id="1.10.3720.10">
    <property type="entry name" value="MetI-like"/>
    <property type="match status" value="1"/>
</dbReference>
<sequence>MTHATVARLPVQRRFHVPVLLARILLAVGALLLWEALATFHIVDEFWISKPSKVFPAIVEYLSTREGWYAVAVTFYEAVWGFILAMFFGVISGFLITRSEYIKSVLNPFVGVMNAVPRLALIPLFIVWFGIDSLSKVMMVFMICYFVVLVNTISAIEGVDRELVLVARLLGANKRDIQRKVMIPSSIPWLFAATRICVGNAVGGAVVAEMVAGNGGLGFMVSAAAAMLNLRDVFVAVIIVMAIAYCCDVLLLKLERRLLRWRPSAMAS</sequence>
<keyword evidence="5 7" id="KW-1133">Transmembrane helix</keyword>
<feature type="transmembrane region" description="Helical" evidence="7">
    <location>
        <begin position="137"/>
        <end position="159"/>
    </location>
</feature>
<evidence type="ECO:0000313" key="10">
    <source>
        <dbReference type="Proteomes" id="UP000245865"/>
    </source>
</evidence>
<proteinExistence type="inferred from homology"/>
<keyword evidence="4 7" id="KW-0812">Transmembrane</keyword>
<evidence type="ECO:0000256" key="4">
    <source>
        <dbReference type="ARBA" id="ARBA00022692"/>
    </source>
</evidence>
<dbReference type="CDD" id="cd06261">
    <property type="entry name" value="TM_PBP2"/>
    <property type="match status" value="1"/>
</dbReference>
<comment type="subcellular location">
    <subcellularLocation>
        <location evidence="1 7">Cell membrane</location>
        <topology evidence="1 7">Multi-pass membrane protein</topology>
    </subcellularLocation>
</comment>
<reference evidence="9 10" key="1">
    <citation type="submission" date="2018-05" db="EMBL/GenBank/DDBJ databases">
        <title>Comparative genomic sequence analysis between strain HN4 and CCM 8460T (Falsochrobactrum ovis) will provide more evidence to prove that HN4 is a new species of Falsochrobactrum.</title>
        <authorList>
            <person name="Lyu W."/>
            <person name="Sun L."/>
            <person name="Yao L."/>
        </authorList>
    </citation>
    <scope>NUCLEOTIDE SEQUENCE [LARGE SCALE GENOMIC DNA]</scope>
    <source>
        <strain evidence="9 10">HN4</strain>
    </source>
</reference>
<dbReference type="InterPro" id="IPR000515">
    <property type="entry name" value="MetI-like"/>
</dbReference>
<dbReference type="OrthoDB" id="8138334at2"/>
<comment type="caution">
    <text evidence="9">The sequence shown here is derived from an EMBL/GenBank/DDBJ whole genome shotgun (WGS) entry which is preliminary data.</text>
</comment>
<dbReference type="AlphaFoldDB" id="A0A316JDH1"/>
<evidence type="ECO:0000259" key="8">
    <source>
        <dbReference type="PROSITE" id="PS50928"/>
    </source>
</evidence>